<feature type="compositionally biased region" description="Low complexity" evidence="1">
    <location>
        <begin position="623"/>
        <end position="646"/>
    </location>
</feature>
<feature type="compositionally biased region" description="Polar residues" evidence="1">
    <location>
        <begin position="114"/>
        <end position="127"/>
    </location>
</feature>
<feature type="compositionally biased region" description="Polar residues" evidence="1">
    <location>
        <begin position="398"/>
        <end position="412"/>
    </location>
</feature>
<reference evidence="2 3" key="1">
    <citation type="submission" date="2015-01" db="EMBL/GenBank/DDBJ databases">
        <title>The Genome Sequence of Fonsecaea pedrosoi CBS 271.37.</title>
        <authorList>
            <consortium name="The Broad Institute Genomics Platform"/>
            <person name="Cuomo C."/>
            <person name="de Hoog S."/>
            <person name="Gorbushina A."/>
            <person name="Stielow B."/>
            <person name="Teixiera M."/>
            <person name="Abouelleil A."/>
            <person name="Chapman S.B."/>
            <person name="Priest M."/>
            <person name="Young S.K."/>
            <person name="Wortman J."/>
            <person name="Nusbaum C."/>
            <person name="Birren B."/>
        </authorList>
    </citation>
    <scope>NUCLEOTIDE SEQUENCE [LARGE SCALE GENOMIC DNA]</scope>
    <source>
        <strain evidence="2 3">CBS 271.37</strain>
    </source>
</reference>
<dbReference type="OrthoDB" id="5598844at2759"/>
<dbReference type="InterPro" id="IPR013933">
    <property type="entry name" value="CRC_Rsc7/Swp82"/>
</dbReference>
<dbReference type="VEuPathDB" id="FungiDB:Z517_00996"/>
<feature type="region of interest" description="Disordered" evidence="1">
    <location>
        <begin position="687"/>
        <end position="720"/>
    </location>
</feature>
<feature type="region of interest" description="Disordered" evidence="1">
    <location>
        <begin position="387"/>
        <end position="421"/>
    </location>
</feature>
<feature type="compositionally biased region" description="Low complexity" evidence="1">
    <location>
        <begin position="560"/>
        <end position="583"/>
    </location>
</feature>
<evidence type="ECO:0008006" key="4">
    <source>
        <dbReference type="Google" id="ProtNLM"/>
    </source>
</evidence>
<dbReference type="EMBL" id="KN846969">
    <property type="protein sequence ID" value="KIW85604.1"/>
    <property type="molecule type" value="Genomic_DNA"/>
</dbReference>
<protein>
    <recommendedName>
        <fullName evidence="4">Nuclear localization protein</fullName>
    </recommendedName>
</protein>
<feature type="compositionally biased region" description="Polar residues" evidence="1">
    <location>
        <begin position="504"/>
        <end position="545"/>
    </location>
</feature>
<dbReference type="Pfam" id="PF08624">
    <property type="entry name" value="CRC_subunit"/>
    <property type="match status" value="1"/>
</dbReference>
<name>A0A0D2HMC4_9EURO</name>
<feature type="compositionally biased region" description="Low complexity" evidence="1">
    <location>
        <begin position="693"/>
        <end position="708"/>
    </location>
</feature>
<organism evidence="2 3">
    <name type="scientific">Fonsecaea pedrosoi CBS 271.37</name>
    <dbReference type="NCBI Taxonomy" id="1442368"/>
    <lineage>
        <taxon>Eukaryota</taxon>
        <taxon>Fungi</taxon>
        <taxon>Dikarya</taxon>
        <taxon>Ascomycota</taxon>
        <taxon>Pezizomycotina</taxon>
        <taxon>Eurotiomycetes</taxon>
        <taxon>Chaetothyriomycetidae</taxon>
        <taxon>Chaetothyriales</taxon>
        <taxon>Herpotrichiellaceae</taxon>
        <taxon>Fonsecaea</taxon>
    </lineage>
</organism>
<dbReference type="HOGENOM" id="CLU_013061_2_0_1"/>
<dbReference type="AlphaFoldDB" id="A0A0D2HMC4"/>
<dbReference type="Proteomes" id="UP000053029">
    <property type="component" value="Unassembled WGS sequence"/>
</dbReference>
<feature type="compositionally biased region" description="Gly residues" evidence="1">
    <location>
        <begin position="709"/>
        <end position="720"/>
    </location>
</feature>
<feature type="region of interest" description="Disordered" evidence="1">
    <location>
        <begin position="55"/>
        <end position="170"/>
    </location>
</feature>
<feature type="compositionally biased region" description="Basic and acidic residues" evidence="1">
    <location>
        <begin position="310"/>
        <end position="324"/>
    </location>
</feature>
<feature type="region of interest" description="Disordered" evidence="1">
    <location>
        <begin position="306"/>
        <end position="325"/>
    </location>
</feature>
<dbReference type="GeneID" id="25300486"/>
<dbReference type="RefSeq" id="XP_013289412.1">
    <property type="nucleotide sequence ID" value="XM_013433958.1"/>
</dbReference>
<dbReference type="STRING" id="1442368.A0A0D2HMC4"/>
<evidence type="ECO:0000256" key="1">
    <source>
        <dbReference type="SAM" id="MobiDB-lite"/>
    </source>
</evidence>
<evidence type="ECO:0000313" key="3">
    <source>
        <dbReference type="Proteomes" id="UP000053029"/>
    </source>
</evidence>
<gene>
    <name evidence="2" type="ORF">Z517_00996</name>
</gene>
<feature type="compositionally biased region" description="Polar residues" evidence="1">
    <location>
        <begin position="459"/>
        <end position="492"/>
    </location>
</feature>
<feature type="compositionally biased region" description="Polar residues" evidence="1">
    <location>
        <begin position="602"/>
        <end position="615"/>
    </location>
</feature>
<feature type="region of interest" description="Disordered" evidence="1">
    <location>
        <begin position="438"/>
        <end position="655"/>
    </location>
</feature>
<accession>A0A0D2HMC4</accession>
<proteinExistence type="predicted"/>
<feature type="compositionally biased region" description="Pro residues" evidence="1">
    <location>
        <begin position="493"/>
        <end position="503"/>
    </location>
</feature>
<evidence type="ECO:0000313" key="2">
    <source>
        <dbReference type="EMBL" id="KIW85604.1"/>
    </source>
</evidence>
<sequence>MSIYPPTRHPTNALNGIGDMSDGAGTIDPAALNASGTSFSIGFLNLTTGNTSMRGLIQSSADSGPRGIKRSRSPEQYGEYHPGDDDGPRKRGRPSKTPRTSGDYTGNADALPTPASQTSPELTQTPRHQGGPQPPASTPVQASPPRTLPKSTIKALPTVRDHTSDVLQPEGDEYVPREFDDAGEKKVDHLGYLQGGREYKIRTFTLPGRGQKLFMLATECARQLQYRDSYLLFNKNRSLFKIIASVKEKEELVNREILPYSYRSRQIAVVTARSMFRQFGSRVIKDGRRVRDDYWEAKAIKQGFTEQDAAGEKRPGAARAREAAAQDQLNARATAAAAYGDIVYSNGPGYGAVQPPALHSGIASTMAQLASFDPAYESRYKDIVRPRHEITGPPYQDLTRSTSDAELASQASHAAEYSKTINQQNRYRRGLVEDYWRRPHEPPVSTPPAEAAEVVPTTHPFSSPRFNTSDVPSTQPNTMSHPSQPLPSSMNPPSFPHQQPPIQSPVRQPNLQQPFSRESSQYTPQHSGYQRSSSLTISQPGSQPQALPFGSGGFPHGINSQQQQQPPQPPQSQSQQQQQQQQQNWGAPPPQPHQSPAVHRMTTPQFSPSLAQGQIPSPLPGGQHASPSPHPQQMQPPQMPLLHHQGSSGGIGGQQLYGPGAGLQAMNAAAGYGALGIGQRGIYPMGGQNQFMQPNPQHGQGWPGPQNQGQGGGQWTQGFQ</sequence>
<keyword evidence="3" id="KW-1185">Reference proteome</keyword>